<reference evidence="4 5" key="1">
    <citation type="submission" date="2016-05" db="EMBL/GenBank/DDBJ databases">
        <title>Microbial consortia oxidize butane by reversing methanogenesis.</title>
        <authorList>
            <person name="Laso-Perez R."/>
            <person name="Richter M."/>
            <person name="Wegener G."/>
            <person name="Musat F."/>
        </authorList>
    </citation>
    <scope>NUCLEOTIDE SEQUENCE [LARGE SCALE GENOMIC DNA]</scope>
    <source>
        <strain evidence="4">BOX1</strain>
    </source>
</reference>
<dbReference type="PANTHER" id="PTHR28008:SF1">
    <property type="entry name" value="DOMAIN PROTEIN, PUTATIVE (AFU_ORTHOLOGUE AFUA_3G10980)-RELATED"/>
    <property type="match status" value="1"/>
</dbReference>
<evidence type="ECO:0000313" key="4">
    <source>
        <dbReference type="EMBL" id="OFV66250.1"/>
    </source>
</evidence>
<dbReference type="PANTHER" id="PTHR28008">
    <property type="entry name" value="DOMAIN PROTEIN, PUTATIVE (AFU_ORTHOLOGUE AFUA_3G10980)-RELATED"/>
    <property type="match status" value="1"/>
</dbReference>
<gene>
    <name evidence="3" type="ORF">ENI32_05495</name>
    <name evidence="4" type="ORF">SBU_000792</name>
</gene>
<dbReference type="InterPro" id="IPR006976">
    <property type="entry name" value="VanZ-like"/>
</dbReference>
<name>A0A1F2P4T7_9EURY</name>
<protein>
    <submittedName>
        <fullName evidence="4">Integral membrane protein</fullName>
    </submittedName>
</protein>
<accession>A0A1F2P4T7</accession>
<dbReference type="EMBL" id="DRIE01000095">
    <property type="protein sequence ID" value="HEC57318.1"/>
    <property type="molecule type" value="Genomic_DNA"/>
</dbReference>
<feature type="transmembrane region" description="Helical" evidence="1">
    <location>
        <begin position="7"/>
        <end position="24"/>
    </location>
</feature>
<evidence type="ECO:0000259" key="2">
    <source>
        <dbReference type="Pfam" id="PF04892"/>
    </source>
</evidence>
<evidence type="ECO:0000313" key="3">
    <source>
        <dbReference type="EMBL" id="HEC57318.1"/>
    </source>
</evidence>
<dbReference type="Pfam" id="PF04892">
    <property type="entry name" value="VanZ"/>
    <property type="match status" value="1"/>
</dbReference>
<proteinExistence type="predicted"/>
<dbReference type="AlphaFoldDB" id="A0A1F2P4T7"/>
<feature type="transmembrane region" description="Helical" evidence="1">
    <location>
        <begin position="68"/>
        <end position="85"/>
    </location>
</feature>
<comment type="caution">
    <text evidence="4">The sequence shown here is derived from an EMBL/GenBank/DDBJ whole genome shotgun (WGS) entry which is preliminary data.</text>
</comment>
<evidence type="ECO:0000256" key="1">
    <source>
        <dbReference type="SAM" id="Phobius"/>
    </source>
</evidence>
<reference evidence="3" key="2">
    <citation type="journal article" date="2020" name="mSystems">
        <title>Genome- and Community-Level Interaction Insights into Carbon Utilization and Element Cycling Functions of Hydrothermarchaeota in Hydrothermal Sediment.</title>
        <authorList>
            <person name="Zhou Z."/>
            <person name="Liu Y."/>
            <person name="Xu W."/>
            <person name="Pan J."/>
            <person name="Luo Z.H."/>
            <person name="Li M."/>
        </authorList>
    </citation>
    <scope>NUCLEOTIDE SEQUENCE [LARGE SCALE GENOMIC DNA]</scope>
    <source>
        <strain evidence="3">HyVt-386</strain>
    </source>
</reference>
<keyword evidence="1" id="KW-1133">Transmembrane helix</keyword>
<keyword evidence="5" id="KW-1185">Reference proteome</keyword>
<feature type="domain" description="VanZ-like" evidence="2">
    <location>
        <begin position="67"/>
        <end position="145"/>
    </location>
</feature>
<feature type="transmembrane region" description="Helical" evidence="1">
    <location>
        <begin position="126"/>
        <end position="149"/>
    </location>
</feature>
<dbReference type="EMBL" id="LYOR01000003">
    <property type="protein sequence ID" value="OFV66250.1"/>
    <property type="molecule type" value="Genomic_DNA"/>
</dbReference>
<evidence type="ECO:0000313" key="5">
    <source>
        <dbReference type="Proteomes" id="UP000185779"/>
    </source>
</evidence>
<sequence>MRKPSEFQVFVSITCAYAAFLFYLSSLSSPPGLPDLRFLYEFGYSLRDLGLGFLVYPFYLAYRHPDKFAHFALYTVLGMLLHPTLSSSKNVAVNKYAAPFSILIGTLYGITDEFHQTFVPHRSASLMDLCADFLGLLFAQFLILLYFGIKRLIRSKEVRG</sequence>
<dbReference type="Proteomes" id="UP000185779">
    <property type="component" value="Unassembled WGS sequence"/>
</dbReference>
<dbReference type="STRING" id="1839936.SBU_000792"/>
<keyword evidence="1" id="KW-0812">Transmembrane</keyword>
<dbReference type="Proteomes" id="UP000885936">
    <property type="component" value="Unassembled WGS sequence"/>
</dbReference>
<keyword evidence="1" id="KW-0472">Membrane</keyword>
<organism evidence="4 5">
    <name type="scientific">Candidatus Syntropharchaeum butanivorans</name>
    <dbReference type="NCBI Taxonomy" id="1839936"/>
    <lineage>
        <taxon>Archaea</taxon>
        <taxon>Methanobacteriati</taxon>
        <taxon>Methanobacteriota</taxon>
        <taxon>Stenosarchaea group</taxon>
        <taxon>Methanomicrobia</taxon>
        <taxon>Methanosarcinales</taxon>
        <taxon>ANME-2 cluster</taxon>
        <taxon>Candidatus Syntropharchaeum</taxon>
    </lineage>
</organism>
<dbReference type="NCBIfam" id="NF037970">
    <property type="entry name" value="vanZ_1"/>
    <property type="match status" value="1"/>
</dbReference>